<keyword evidence="1" id="KW-1133">Transmembrane helix</keyword>
<name>G3IUD6_METTV</name>
<organism evidence="2 3">
    <name type="scientific">Methylobacter tundripaludum (strain ATCC BAA-1195 / DSM 17260 / SV96)</name>
    <dbReference type="NCBI Taxonomy" id="697282"/>
    <lineage>
        <taxon>Bacteria</taxon>
        <taxon>Pseudomonadati</taxon>
        <taxon>Pseudomonadota</taxon>
        <taxon>Gammaproteobacteria</taxon>
        <taxon>Methylococcales</taxon>
        <taxon>Methylococcaceae</taxon>
        <taxon>Methylobacter</taxon>
    </lineage>
</organism>
<dbReference type="HOGENOM" id="CLU_2936368_0_0_6"/>
<feature type="transmembrane region" description="Helical" evidence="1">
    <location>
        <begin position="20"/>
        <end position="39"/>
    </location>
</feature>
<dbReference type="AlphaFoldDB" id="G3IUD6"/>
<sequence length="60" mass="7197">MKSTKEISILLFTLWMSDGLRFGIYWKTFVLFVSPTFGFRFSRFMEKFGHVTMIQFLFLA</sequence>
<dbReference type="EMBL" id="JH109152">
    <property type="protein sequence ID" value="EGW21546.1"/>
    <property type="molecule type" value="Genomic_DNA"/>
</dbReference>
<evidence type="ECO:0000313" key="2">
    <source>
        <dbReference type="EMBL" id="EGW21546.1"/>
    </source>
</evidence>
<protein>
    <submittedName>
        <fullName evidence="2">Uncharacterized protein</fullName>
    </submittedName>
</protein>
<accession>G3IUD6</accession>
<gene>
    <name evidence="2" type="ORF">Mettu_0312</name>
</gene>
<evidence type="ECO:0000313" key="3">
    <source>
        <dbReference type="Proteomes" id="UP000004664"/>
    </source>
</evidence>
<dbReference type="Proteomes" id="UP000004664">
    <property type="component" value="Unassembled WGS sequence"/>
</dbReference>
<keyword evidence="1" id="KW-0812">Transmembrane</keyword>
<proteinExistence type="predicted"/>
<reference evidence="2 3" key="1">
    <citation type="submission" date="2011-06" db="EMBL/GenBank/DDBJ databases">
        <title>Genomic sequence of Methylobacter tundripaludum SV96.</title>
        <authorList>
            <consortium name="US DOE Joint Genome Institute"/>
            <person name="Lucas S."/>
            <person name="Han J."/>
            <person name="Lapidus A."/>
            <person name="Cheng J.-F."/>
            <person name="Goodwin L."/>
            <person name="Pitluck S."/>
            <person name="Held B."/>
            <person name="Detter J.C."/>
            <person name="Han C."/>
            <person name="Tapia R."/>
            <person name="Land M."/>
            <person name="Hauser L."/>
            <person name="Kyrpides N."/>
            <person name="Ivanova N."/>
            <person name="Ovchinnikova G."/>
            <person name="Pagani I."/>
            <person name="Klotz M.G."/>
            <person name="Dispirito A.A."/>
            <person name="Murrell J.C."/>
            <person name="Dunfield P."/>
            <person name="Kalyuzhnaya M.G."/>
            <person name="Svenning M."/>
            <person name="Trotsenko Y.A."/>
            <person name="Stein L.Y."/>
            <person name="Woyke T."/>
        </authorList>
    </citation>
    <scope>NUCLEOTIDE SEQUENCE [LARGE SCALE GENOMIC DNA]</scope>
    <source>
        <strain evidence="3">ATCC BAA-1195 / DSM 17260 / SV96</strain>
    </source>
</reference>
<evidence type="ECO:0000256" key="1">
    <source>
        <dbReference type="SAM" id="Phobius"/>
    </source>
</evidence>
<keyword evidence="3" id="KW-1185">Reference proteome</keyword>
<keyword evidence="1" id="KW-0472">Membrane</keyword>